<dbReference type="RefSeq" id="WP_050002310.1">
    <property type="nucleotide sequence ID" value="NZ_CP008887.1"/>
</dbReference>
<dbReference type="GeneID" id="25152333"/>
<dbReference type="Proteomes" id="UP000029980">
    <property type="component" value="Chromosome"/>
</dbReference>
<protein>
    <submittedName>
        <fullName evidence="3">MoxR associated protein</fullName>
    </submittedName>
</protein>
<feature type="transmembrane region" description="Helical" evidence="1">
    <location>
        <begin position="12"/>
        <end position="30"/>
    </location>
</feature>
<evidence type="ECO:0000256" key="1">
    <source>
        <dbReference type="SAM" id="Phobius"/>
    </source>
</evidence>
<dbReference type="PANTHER" id="PTHR33608:SF6">
    <property type="entry name" value="BLL2464 PROTEIN"/>
    <property type="match status" value="1"/>
</dbReference>
<dbReference type="KEGG" id="teu:TEU_02650"/>
<evidence type="ECO:0000259" key="2">
    <source>
        <dbReference type="Pfam" id="PF01882"/>
    </source>
</evidence>
<keyword evidence="1" id="KW-1133">Transmembrane helix</keyword>
<keyword evidence="1" id="KW-0472">Membrane</keyword>
<dbReference type="AlphaFoldDB" id="A0A097QS91"/>
<name>A0A097QS91_9EURY</name>
<dbReference type="OrthoDB" id="31512at2157"/>
<proteinExistence type="predicted"/>
<sequence>MAEEIKPELTERGAETLFAMWVIIISAFLFLRWELVYLMLPILWVSFVSLFFFRPGIKLEIQREIPHDRMLEGEIAEIKLRIKSSTRIPSLKIEEDLPEGLELVEGSREHVLSLGKDEERVITYKVKVKRGIHEFNGVRVSYRDPMGFFKLDHFIEHYTELIGMPLIEDVPTPYSTKGTKITAGPLPSPRVGEGVEFHAIREYQPGDPLKIINWKATAKTGRIMANEYESERKVDVIFIVDASYKSQRVFDYLIRAAASLMLNALNNGTSFGLLLAEAVPLWVRVDYGKRHFFKCIDFLSTARPDKNNMIAYQVEHLIRSRFPPRAQLLYFSTLQTEESREALRTMASYGYRVVVISPDPYSGVEPKTKEEELALKLLRLKRKVHLKKMAAHGIIIDWDVKKPLKAAIAEVILL</sequence>
<evidence type="ECO:0000313" key="4">
    <source>
        <dbReference type="Proteomes" id="UP000029980"/>
    </source>
</evidence>
<keyword evidence="1" id="KW-0812">Transmembrane</keyword>
<accession>A0A097QS91</accession>
<organism evidence="3 4">
    <name type="scientific">Thermococcus eurythermalis</name>
    <dbReference type="NCBI Taxonomy" id="1505907"/>
    <lineage>
        <taxon>Archaea</taxon>
        <taxon>Methanobacteriati</taxon>
        <taxon>Methanobacteriota</taxon>
        <taxon>Thermococci</taxon>
        <taxon>Thermococcales</taxon>
        <taxon>Thermococcaceae</taxon>
        <taxon>Thermococcus</taxon>
    </lineage>
</organism>
<keyword evidence="4" id="KW-1185">Reference proteome</keyword>
<gene>
    <name evidence="3" type="ORF">TEU_02650</name>
</gene>
<dbReference type="Pfam" id="PF01882">
    <property type="entry name" value="DUF58"/>
    <property type="match status" value="1"/>
</dbReference>
<dbReference type="EMBL" id="CP008887">
    <property type="protein sequence ID" value="AIU69329.1"/>
    <property type="molecule type" value="Genomic_DNA"/>
</dbReference>
<dbReference type="InterPro" id="IPR002881">
    <property type="entry name" value="DUF58"/>
</dbReference>
<dbReference type="STRING" id="1505907.TEU_02650"/>
<dbReference type="PANTHER" id="PTHR33608">
    <property type="entry name" value="BLL2464 PROTEIN"/>
    <property type="match status" value="1"/>
</dbReference>
<evidence type="ECO:0000313" key="3">
    <source>
        <dbReference type="EMBL" id="AIU69329.1"/>
    </source>
</evidence>
<feature type="domain" description="DUF58" evidence="2">
    <location>
        <begin position="200"/>
        <end position="348"/>
    </location>
</feature>
<feature type="transmembrane region" description="Helical" evidence="1">
    <location>
        <begin position="36"/>
        <end position="53"/>
    </location>
</feature>
<dbReference type="HOGENOM" id="CLU_052321_2_0_2"/>
<reference evidence="3 4" key="1">
    <citation type="journal article" date="2015" name="Int. J. Syst. Evol. Microbiol.">
        <title>Thermococcus eurythermalis sp. nov., a conditional piezophilic hyperthermophilic archaeon with a wide temperature range isolated from an oil-immersed chimney in the Guaymas Basin.</title>
        <authorList>
            <person name="Zhao W."/>
            <person name="Zeng X."/>
            <person name="Xiao X."/>
        </authorList>
    </citation>
    <scope>NUCLEOTIDE SEQUENCE [LARGE SCALE GENOMIC DNA]</scope>
    <source>
        <strain evidence="3 4">A501</strain>
    </source>
</reference>